<evidence type="ECO:0000313" key="3">
    <source>
        <dbReference type="Proteomes" id="UP001157418"/>
    </source>
</evidence>
<organism evidence="2 3">
    <name type="scientific">Lactuca virosa</name>
    <dbReference type="NCBI Taxonomy" id="75947"/>
    <lineage>
        <taxon>Eukaryota</taxon>
        <taxon>Viridiplantae</taxon>
        <taxon>Streptophyta</taxon>
        <taxon>Embryophyta</taxon>
        <taxon>Tracheophyta</taxon>
        <taxon>Spermatophyta</taxon>
        <taxon>Magnoliopsida</taxon>
        <taxon>eudicotyledons</taxon>
        <taxon>Gunneridae</taxon>
        <taxon>Pentapetalae</taxon>
        <taxon>asterids</taxon>
        <taxon>campanulids</taxon>
        <taxon>Asterales</taxon>
        <taxon>Asteraceae</taxon>
        <taxon>Cichorioideae</taxon>
        <taxon>Cichorieae</taxon>
        <taxon>Lactucinae</taxon>
        <taxon>Lactuca</taxon>
    </lineage>
</organism>
<gene>
    <name evidence="2" type="ORF">LVIROSA_LOCUS3166</name>
</gene>
<evidence type="ECO:0000313" key="2">
    <source>
        <dbReference type="EMBL" id="CAH1415309.1"/>
    </source>
</evidence>
<evidence type="ECO:0000256" key="1">
    <source>
        <dbReference type="SAM" id="MobiDB-lite"/>
    </source>
</evidence>
<dbReference type="Proteomes" id="UP001157418">
    <property type="component" value="Unassembled WGS sequence"/>
</dbReference>
<dbReference type="AlphaFoldDB" id="A0AAU9LU39"/>
<comment type="caution">
    <text evidence="2">The sequence shown here is derived from an EMBL/GenBank/DDBJ whole genome shotgun (WGS) entry which is preliminary data.</text>
</comment>
<feature type="compositionally biased region" description="Gly residues" evidence="1">
    <location>
        <begin position="1"/>
        <end position="10"/>
    </location>
</feature>
<feature type="compositionally biased region" description="Low complexity" evidence="1">
    <location>
        <begin position="81"/>
        <end position="91"/>
    </location>
</feature>
<name>A0AAU9LU39_9ASTR</name>
<feature type="region of interest" description="Disordered" evidence="1">
    <location>
        <begin position="32"/>
        <end position="52"/>
    </location>
</feature>
<proteinExistence type="predicted"/>
<protein>
    <submittedName>
        <fullName evidence="2">Uncharacterized protein</fullName>
    </submittedName>
</protein>
<dbReference type="EMBL" id="CAKMRJ010000001">
    <property type="protein sequence ID" value="CAH1415309.1"/>
    <property type="molecule type" value="Genomic_DNA"/>
</dbReference>
<keyword evidence="3" id="KW-1185">Reference proteome</keyword>
<feature type="region of interest" description="Disordered" evidence="1">
    <location>
        <begin position="1"/>
        <end position="20"/>
    </location>
</feature>
<sequence>MTTGDTGGASGKPTSRMRPMMSLEPITTPIFTPVTDEAPQQDGSTITAAPMSKLWRPIAEGSTSSATVLTQNASTQNHQLTTISSSTTPPTVDNVSGIPVLLQAPPQNQTTR</sequence>
<feature type="region of interest" description="Disordered" evidence="1">
    <location>
        <begin position="77"/>
        <end position="112"/>
    </location>
</feature>
<reference evidence="2 3" key="1">
    <citation type="submission" date="2022-01" db="EMBL/GenBank/DDBJ databases">
        <authorList>
            <person name="Xiong W."/>
            <person name="Schranz E."/>
        </authorList>
    </citation>
    <scope>NUCLEOTIDE SEQUENCE [LARGE SCALE GENOMIC DNA]</scope>
</reference>
<accession>A0AAU9LU39</accession>